<evidence type="ECO:0000256" key="1">
    <source>
        <dbReference type="SAM" id="MobiDB-lite"/>
    </source>
</evidence>
<evidence type="ECO:0000313" key="2">
    <source>
        <dbReference type="EMBL" id="KAJ9188254.1"/>
    </source>
</evidence>
<sequence length="116" mass="13376">MTNLASEANHEIELAEEDKEERESAACNVSEQPNSNFLVELNLLIMVLSLFSLSSGECLNCRQNDIKSIKDYEHEAKARISRLQTRRQEIHQVKHLGKQAQRFQPAIKDCRHGRKM</sequence>
<comment type="caution">
    <text evidence="2">The sequence shown here is derived from an EMBL/GenBank/DDBJ whole genome shotgun (WGS) entry which is preliminary data.</text>
</comment>
<accession>A0ABQ9N6U9</accession>
<dbReference type="Proteomes" id="UP001174677">
    <property type="component" value="Chromosome 2"/>
</dbReference>
<dbReference type="EMBL" id="JARPOI010000002">
    <property type="protein sequence ID" value="KAJ9188254.1"/>
    <property type="molecule type" value="Genomic_DNA"/>
</dbReference>
<gene>
    <name evidence="2" type="ORF">P3X46_003626</name>
</gene>
<organism evidence="2 3">
    <name type="scientific">Hevea brasiliensis</name>
    <name type="common">Para rubber tree</name>
    <name type="synonym">Siphonia brasiliensis</name>
    <dbReference type="NCBI Taxonomy" id="3981"/>
    <lineage>
        <taxon>Eukaryota</taxon>
        <taxon>Viridiplantae</taxon>
        <taxon>Streptophyta</taxon>
        <taxon>Embryophyta</taxon>
        <taxon>Tracheophyta</taxon>
        <taxon>Spermatophyta</taxon>
        <taxon>Magnoliopsida</taxon>
        <taxon>eudicotyledons</taxon>
        <taxon>Gunneridae</taxon>
        <taxon>Pentapetalae</taxon>
        <taxon>rosids</taxon>
        <taxon>fabids</taxon>
        <taxon>Malpighiales</taxon>
        <taxon>Euphorbiaceae</taxon>
        <taxon>Crotonoideae</taxon>
        <taxon>Micrandreae</taxon>
        <taxon>Hevea</taxon>
    </lineage>
</organism>
<reference evidence="2" key="1">
    <citation type="journal article" date="2023" name="Plant Biotechnol. J.">
        <title>Chromosome-level wild Hevea brasiliensis genome provides new tools for genomic-assisted breeding and valuable loci to elevate rubber yield.</title>
        <authorList>
            <person name="Cheng H."/>
            <person name="Song X."/>
            <person name="Hu Y."/>
            <person name="Wu T."/>
            <person name="Yang Q."/>
            <person name="An Z."/>
            <person name="Feng S."/>
            <person name="Deng Z."/>
            <person name="Wu W."/>
            <person name="Zeng X."/>
            <person name="Tu M."/>
            <person name="Wang X."/>
            <person name="Huang H."/>
        </authorList>
    </citation>
    <scope>NUCLEOTIDE SEQUENCE</scope>
    <source>
        <strain evidence="2">MT/VB/25A 57/8</strain>
    </source>
</reference>
<name>A0ABQ9N6U9_HEVBR</name>
<keyword evidence="3" id="KW-1185">Reference proteome</keyword>
<protein>
    <submittedName>
        <fullName evidence="2">Uncharacterized protein</fullName>
    </submittedName>
</protein>
<feature type="region of interest" description="Disordered" evidence="1">
    <location>
        <begin position="1"/>
        <end position="29"/>
    </location>
</feature>
<proteinExistence type="predicted"/>
<evidence type="ECO:0000313" key="3">
    <source>
        <dbReference type="Proteomes" id="UP001174677"/>
    </source>
</evidence>